<gene>
    <name evidence="1" type="ORF">ACFQ24_10015</name>
</gene>
<protein>
    <submittedName>
        <fullName evidence="1">DUF3297 family protein</fullName>
    </submittedName>
</protein>
<dbReference type="RefSeq" id="WP_380910841.1">
    <property type="nucleotide sequence ID" value="NZ_JBHTLS010000121.1"/>
</dbReference>
<dbReference type="Proteomes" id="UP001597203">
    <property type="component" value="Unassembled WGS sequence"/>
</dbReference>
<keyword evidence="2" id="KW-1185">Reference proteome</keyword>
<reference evidence="2" key="1">
    <citation type="journal article" date="2019" name="Int. J. Syst. Evol. Microbiol.">
        <title>The Global Catalogue of Microorganisms (GCM) 10K type strain sequencing project: providing services to taxonomists for standard genome sequencing and annotation.</title>
        <authorList>
            <consortium name="The Broad Institute Genomics Platform"/>
            <consortium name="The Broad Institute Genome Sequencing Center for Infectious Disease"/>
            <person name="Wu L."/>
            <person name="Ma J."/>
        </authorList>
    </citation>
    <scope>NUCLEOTIDE SEQUENCE [LARGE SCALE GENOMIC DNA]</scope>
    <source>
        <strain evidence="2">CCUG 54329</strain>
    </source>
</reference>
<comment type="caution">
    <text evidence="1">The sequence shown here is derived from an EMBL/GenBank/DDBJ whole genome shotgun (WGS) entry which is preliminary data.</text>
</comment>
<organism evidence="1 2">
    <name type="scientific">Sphingobium olei</name>
    <dbReference type="NCBI Taxonomy" id="420955"/>
    <lineage>
        <taxon>Bacteria</taxon>
        <taxon>Pseudomonadati</taxon>
        <taxon>Pseudomonadota</taxon>
        <taxon>Alphaproteobacteria</taxon>
        <taxon>Sphingomonadales</taxon>
        <taxon>Sphingomonadaceae</taxon>
        <taxon>Sphingobium</taxon>
    </lineage>
</organism>
<sequence length="96" mass="10649">MSDTPPNHLSTNPKSPHFDMDVLQRGIGIRFKGRERKDVEEYCISEGWIRVAAGKTRDRHGNPLTIKLTGEVEAWFEAPADGSEPPAADDKASESE</sequence>
<evidence type="ECO:0000313" key="2">
    <source>
        <dbReference type="Proteomes" id="UP001597203"/>
    </source>
</evidence>
<name>A0ABW3P0Q4_9SPHN</name>
<dbReference type="EMBL" id="JBHTLS010000121">
    <property type="protein sequence ID" value="MFD1105200.1"/>
    <property type="molecule type" value="Genomic_DNA"/>
</dbReference>
<proteinExistence type="predicted"/>
<evidence type="ECO:0000313" key="1">
    <source>
        <dbReference type="EMBL" id="MFD1105200.1"/>
    </source>
</evidence>
<accession>A0ABW3P0Q4</accession>
<dbReference type="InterPro" id="IPR021724">
    <property type="entry name" value="DUF3297"/>
</dbReference>
<dbReference type="Pfam" id="PF11730">
    <property type="entry name" value="DUF3297"/>
    <property type="match status" value="1"/>
</dbReference>